<dbReference type="PANTHER" id="PTHR30146">
    <property type="entry name" value="LACI-RELATED TRANSCRIPTIONAL REPRESSOR"/>
    <property type="match status" value="1"/>
</dbReference>
<dbReference type="PRINTS" id="PR00036">
    <property type="entry name" value="HTHLACI"/>
</dbReference>
<dbReference type="EMBL" id="JBDIVE010000005">
    <property type="protein sequence ID" value="MEN3069093.1"/>
    <property type="molecule type" value="Genomic_DNA"/>
</dbReference>
<dbReference type="SMART" id="SM00354">
    <property type="entry name" value="HTH_LACI"/>
    <property type="match status" value="1"/>
</dbReference>
<reference evidence="6 7" key="1">
    <citation type="journal article" date="2018" name="Int. J. Syst. Evol. Microbiol.">
        <title>Uliginosibacterium sediminicola sp. nov., isolated from freshwater sediment.</title>
        <authorList>
            <person name="Hwang W.M."/>
            <person name="Kim S.M."/>
            <person name="Kang K."/>
            <person name="Ahn T.Y."/>
        </authorList>
    </citation>
    <scope>NUCLEOTIDE SEQUENCE [LARGE SCALE GENOMIC DNA]</scope>
    <source>
        <strain evidence="6 7">M1-21</strain>
    </source>
</reference>
<evidence type="ECO:0000256" key="1">
    <source>
        <dbReference type="ARBA" id="ARBA00022491"/>
    </source>
</evidence>
<keyword evidence="7" id="KW-1185">Reference proteome</keyword>
<dbReference type="Gene3D" id="3.40.50.2300">
    <property type="match status" value="2"/>
</dbReference>
<organism evidence="6 7">
    <name type="scientific">Uliginosibacterium sediminicola</name>
    <dbReference type="NCBI Taxonomy" id="2024550"/>
    <lineage>
        <taxon>Bacteria</taxon>
        <taxon>Pseudomonadati</taxon>
        <taxon>Pseudomonadota</taxon>
        <taxon>Betaproteobacteria</taxon>
        <taxon>Rhodocyclales</taxon>
        <taxon>Zoogloeaceae</taxon>
        <taxon>Uliginosibacterium</taxon>
    </lineage>
</organism>
<dbReference type="InterPro" id="IPR028082">
    <property type="entry name" value="Peripla_BP_I"/>
</dbReference>
<feature type="domain" description="HTH lacI-type" evidence="5">
    <location>
        <begin position="2"/>
        <end position="56"/>
    </location>
</feature>
<sequence>MSTIKDVAARAGVSFTTVSHVLNGTRRVSEEARARVEQAVAEMGYSPSAVARALKTSETFIFGVLVPDITNPFFAELTRGIEDRCWQTDYSVFLCNCDDDGGRQDRYLQTLIERRVDGLVLAAAAGEAAEVAKRLARSNNVPTVVVERRIPGLDADLVRIDHDAGARLAAGHLLEKGHRAIACLSGPSDFDISRERTAGWLAALREAGVEPRPEWMLTGDFSASAGYEMARSLLARGEVTAILAGNDVMAIGVLRAAAELGISVPEQLSVIGFDGIDLGGYVHPGLTSVGCPIHEMGGTTASLLLERLTNREGSRREVIIKPRIIERQSVAAPPRT</sequence>
<gene>
    <name evidence="6" type="ORF">ABDB84_11435</name>
</gene>
<accession>A0ABU9YZ81</accession>
<keyword evidence="2" id="KW-0805">Transcription regulation</keyword>
<keyword evidence="1" id="KW-0678">Repressor</keyword>
<dbReference type="Proteomes" id="UP001410394">
    <property type="component" value="Unassembled WGS sequence"/>
</dbReference>
<evidence type="ECO:0000256" key="2">
    <source>
        <dbReference type="ARBA" id="ARBA00023015"/>
    </source>
</evidence>
<dbReference type="PROSITE" id="PS50932">
    <property type="entry name" value="HTH_LACI_2"/>
    <property type="match status" value="1"/>
</dbReference>
<comment type="caution">
    <text evidence="6">The sequence shown here is derived from an EMBL/GenBank/DDBJ whole genome shotgun (WGS) entry which is preliminary data.</text>
</comment>
<dbReference type="InterPro" id="IPR000843">
    <property type="entry name" value="HTH_LacI"/>
</dbReference>
<dbReference type="InterPro" id="IPR010982">
    <property type="entry name" value="Lambda_DNA-bd_dom_sf"/>
</dbReference>
<dbReference type="CDD" id="cd01392">
    <property type="entry name" value="HTH_LacI"/>
    <property type="match status" value="1"/>
</dbReference>
<dbReference type="PROSITE" id="PS00356">
    <property type="entry name" value="HTH_LACI_1"/>
    <property type="match status" value="1"/>
</dbReference>
<dbReference type="SUPFAM" id="SSF47413">
    <property type="entry name" value="lambda repressor-like DNA-binding domains"/>
    <property type="match status" value="1"/>
</dbReference>
<proteinExistence type="predicted"/>
<dbReference type="Gene3D" id="1.10.260.40">
    <property type="entry name" value="lambda repressor-like DNA-binding domains"/>
    <property type="match status" value="1"/>
</dbReference>
<dbReference type="GO" id="GO:0003677">
    <property type="term" value="F:DNA binding"/>
    <property type="evidence" value="ECO:0007669"/>
    <property type="project" value="UniProtKB-KW"/>
</dbReference>
<dbReference type="PANTHER" id="PTHR30146:SF148">
    <property type="entry name" value="HTH-TYPE TRANSCRIPTIONAL REPRESSOR PURR-RELATED"/>
    <property type="match status" value="1"/>
</dbReference>
<evidence type="ECO:0000313" key="6">
    <source>
        <dbReference type="EMBL" id="MEN3069093.1"/>
    </source>
</evidence>
<evidence type="ECO:0000313" key="7">
    <source>
        <dbReference type="Proteomes" id="UP001410394"/>
    </source>
</evidence>
<protein>
    <submittedName>
        <fullName evidence="6">LacI family DNA-binding transcriptional regulator</fullName>
    </submittedName>
</protein>
<dbReference type="InterPro" id="IPR046335">
    <property type="entry name" value="LacI/GalR-like_sensor"/>
</dbReference>
<dbReference type="RefSeq" id="WP_345919860.1">
    <property type="nucleotide sequence ID" value="NZ_JBDIVE010000005.1"/>
</dbReference>
<keyword evidence="3 6" id="KW-0238">DNA-binding</keyword>
<dbReference type="Pfam" id="PF00356">
    <property type="entry name" value="LacI"/>
    <property type="match status" value="1"/>
</dbReference>
<evidence type="ECO:0000259" key="5">
    <source>
        <dbReference type="PROSITE" id="PS50932"/>
    </source>
</evidence>
<evidence type="ECO:0000256" key="3">
    <source>
        <dbReference type="ARBA" id="ARBA00023125"/>
    </source>
</evidence>
<dbReference type="SUPFAM" id="SSF53822">
    <property type="entry name" value="Periplasmic binding protein-like I"/>
    <property type="match status" value="1"/>
</dbReference>
<evidence type="ECO:0000256" key="4">
    <source>
        <dbReference type="ARBA" id="ARBA00023163"/>
    </source>
</evidence>
<dbReference type="Pfam" id="PF13377">
    <property type="entry name" value="Peripla_BP_3"/>
    <property type="match status" value="1"/>
</dbReference>
<keyword evidence="4" id="KW-0804">Transcription</keyword>
<name>A0ABU9YZ81_9RHOO</name>